<evidence type="ECO:0000313" key="3">
    <source>
        <dbReference type="Proteomes" id="UP000759131"/>
    </source>
</evidence>
<dbReference type="OrthoDB" id="5951059at2759"/>
<keyword evidence="1" id="KW-0472">Membrane</keyword>
<protein>
    <submittedName>
        <fullName evidence="2">Uncharacterized protein</fullName>
    </submittedName>
</protein>
<evidence type="ECO:0000313" key="2">
    <source>
        <dbReference type="EMBL" id="CAD7635174.1"/>
    </source>
</evidence>
<organism evidence="2">
    <name type="scientific">Medioppia subpectinata</name>
    <dbReference type="NCBI Taxonomy" id="1979941"/>
    <lineage>
        <taxon>Eukaryota</taxon>
        <taxon>Metazoa</taxon>
        <taxon>Ecdysozoa</taxon>
        <taxon>Arthropoda</taxon>
        <taxon>Chelicerata</taxon>
        <taxon>Arachnida</taxon>
        <taxon>Acari</taxon>
        <taxon>Acariformes</taxon>
        <taxon>Sarcoptiformes</taxon>
        <taxon>Oribatida</taxon>
        <taxon>Brachypylina</taxon>
        <taxon>Oppioidea</taxon>
        <taxon>Oppiidae</taxon>
        <taxon>Medioppia</taxon>
    </lineage>
</organism>
<keyword evidence="1" id="KW-0812">Transmembrane</keyword>
<dbReference type="SUPFAM" id="SSF81321">
    <property type="entry name" value="Family A G protein-coupled receptor-like"/>
    <property type="match status" value="1"/>
</dbReference>
<feature type="transmembrane region" description="Helical" evidence="1">
    <location>
        <begin position="73"/>
        <end position="100"/>
    </location>
</feature>
<name>A0A7R9L6W6_9ACAR</name>
<dbReference type="EMBL" id="CAJPIZ010016186">
    <property type="protein sequence ID" value="CAG2115604.1"/>
    <property type="molecule type" value="Genomic_DNA"/>
</dbReference>
<evidence type="ECO:0000256" key="1">
    <source>
        <dbReference type="SAM" id="Phobius"/>
    </source>
</evidence>
<feature type="non-terminal residue" evidence="2">
    <location>
        <position position="1"/>
    </location>
</feature>
<dbReference type="EMBL" id="OC870761">
    <property type="protein sequence ID" value="CAD7635174.1"/>
    <property type="molecule type" value="Genomic_DNA"/>
</dbReference>
<dbReference type="Proteomes" id="UP000759131">
    <property type="component" value="Unassembled WGS sequence"/>
</dbReference>
<reference evidence="2" key="1">
    <citation type="submission" date="2020-11" db="EMBL/GenBank/DDBJ databases">
        <authorList>
            <person name="Tran Van P."/>
        </authorList>
    </citation>
    <scope>NUCLEOTIDE SEQUENCE</scope>
</reference>
<gene>
    <name evidence="2" type="ORF">OSB1V03_LOCUS15566</name>
</gene>
<dbReference type="AlphaFoldDB" id="A0A7R9L6W6"/>
<keyword evidence="1" id="KW-1133">Transmembrane helix</keyword>
<accession>A0A7R9L6W6</accession>
<dbReference type="Gene3D" id="1.20.1070.10">
    <property type="entry name" value="Rhodopsin 7-helix transmembrane proteins"/>
    <property type="match status" value="1"/>
</dbReference>
<sequence>MDAVNNTYGSITSSQIFSWCANETGAPDLDTTLVDTDTYGEANQTLSELCSIVTNNRTQGVFEDDILPPRLEALLVASLGLMIVATVIGNILVCLSVVLVRKLRHPSNYLL</sequence>
<keyword evidence="3" id="KW-1185">Reference proteome</keyword>
<proteinExistence type="predicted"/>